<evidence type="ECO:0000313" key="2">
    <source>
        <dbReference type="Proteomes" id="UP001479520"/>
    </source>
</evidence>
<organism evidence="1 2">
    <name type="scientific">Azonexus hydrophilus</name>
    <dbReference type="NCBI Taxonomy" id="418702"/>
    <lineage>
        <taxon>Bacteria</taxon>
        <taxon>Pseudomonadati</taxon>
        <taxon>Pseudomonadota</taxon>
        <taxon>Betaproteobacteria</taxon>
        <taxon>Rhodocyclales</taxon>
        <taxon>Azonexaceae</taxon>
        <taxon>Azonexus</taxon>
    </lineage>
</organism>
<dbReference type="PROSITE" id="PS51257">
    <property type="entry name" value="PROKAR_LIPOPROTEIN"/>
    <property type="match status" value="1"/>
</dbReference>
<dbReference type="Proteomes" id="UP001479520">
    <property type="component" value="Plasmid unnamed1"/>
</dbReference>
<geneLocation type="plasmid" evidence="1 2">
    <name>unnamed1</name>
</geneLocation>
<dbReference type="EMBL" id="CP151407">
    <property type="protein sequence ID" value="WZJ23433.1"/>
    <property type="molecule type" value="Genomic_DNA"/>
</dbReference>
<gene>
    <name evidence="1" type="ORF">AADV58_16890</name>
</gene>
<name>A0ABZ2XM00_9RHOO</name>
<sequence>MSIRRILSTLAILATLTGCSTINRGPAPNLERGASWAVLPFANHTETPMAGSRAEAIAGAILQRKLLTIVPLPASETSESLFDPNERARLDAAMKSATEAGVKYALAGSVEEWRYKVGVDGEPVVGVSLRIIDVSTNKILWAGSGGKSGWPREALSAVAQQLLSDLMKTGLANAN</sequence>
<reference evidence="1 2" key="1">
    <citation type="submission" date="2024-04" db="EMBL/GenBank/DDBJ databases">
        <title>Dissimilatory iodate-reducing microorganisms contribute to the enrichment of iodine in groundwater.</title>
        <authorList>
            <person name="Jiang Z."/>
        </authorList>
    </citation>
    <scope>NUCLEOTIDE SEQUENCE [LARGE SCALE GENOMIC DNA]</scope>
    <source>
        <strain evidence="1 2">NCP973</strain>
        <plasmid evidence="1 2">unnamed1</plasmid>
    </source>
</reference>
<evidence type="ECO:0000313" key="1">
    <source>
        <dbReference type="EMBL" id="WZJ23433.1"/>
    </source>
</evidence>
<evidence type="ECO:0008006" key="3">
    <source>
        <dbReference type="Google" id="ProtNLM"/>
    </source>
</evidence>
<keyword evidence="1" id="KW-0614">Plasmid</keyword>
<dbReference type="RefSeq" id="WP_341744764.1">
    <property type="nucleotide sequence ID" value="NZ_CP151407.1"/>
</dbReference>
<dbReference type="Gene3D" id="3.40.50.10610">
    <property type="entry name" value="ABC-type transport auxiliary lipoprotein component"/>
    <property type="match status" value="1"/>
</dbReference>
<accession>A0ABZ2XM00</accession>
<keyword evidence="2" id="KW-1185">Reference proteome</keyword>
<proteinExistence type="predicted"/>
<protein>
    <recommendedName>
        <fullName evidence="3">Penicillin-binding protein activator LpoB</fullName>
    </recommendedName>
</protein>